<dbReference type="PANTHER" id="PTHR43479:SF11">
    <property type="entry name" value="ACREF_ENVCD OPERON REPRESSOR-RELATED"/>
    <property type="match status" value="1"/>
</dbReference>
<dbReference type="Proteomes" id="UP000561726">
    <property type="component" value="Unassembled WGS sequence"/>
</dbReference>
<dbReference type="InterPro" id="IPR001647">
    <property type="entry name" value="HTH_TetR"/>
</dbReference>
<dbReference type="AlphaFoldDB" id="A0A099J429"/>
<feature type="domain" description="HTH tetR-type" evidence="3">
    <location>
        <begin position="32"/>
        <end position="95"/>
    </location>
</feature>
<sequence length="219" mass="23272">MHPEKALANVPSGGTEATLSLATLSLKDPRAERTRQLIFGAVADLMSAPAATAPATASVTDIVRGAGISRSSFYAHFSSLDDVASELVRTQFARISSSGPPIPGETRPVGRRAARAGYTRLVEHLASHSPLYARVRELPLTRSTYDGLVRDYSRRVVETAAMPRFVPDGINAQMAATYTAAGALGLITSWMGGDFEASADEIVDELVNLLPTWLITSGT</sequence>
<name>A0A099J429_9MICO</name>
<gene>
    <name evidence="5" type="ORF">BJ997_001749</name>
    <name evidence="4" type="ORF">GY21_12620</name>
</gene>
<dbReference type="PANTHER" id="PTHR43479">
    <property type="entry name" value="ACREF/ENVCD OPERON REPRESSOR-RELATED"/>
    <property type="match status" value="1"/>
</dbReference>
<proteinExistence type="predicted"/>
<evidence type="ECO:0000256" key="2">
    <source>
        <dbReference type="PROSITE-ProRule" id="PRU00335"/>
    </source>
</evidence>
<dbReference type="OrthoDB" id="3196926at2"/>
<dbReference type="SUPFAM" id="SSF46689">
    <property type="entry name" value="Homeodomain-like"/>
    <property type="match status" value="1"/>
</dbReference>
<dbReference type="EMBL" id="JPXF01000052">
    <property type="protein sequence ID" value="KGJ72840.1"/>
    <property type="molecule type" value="Genomic_DNA"/>
</dbReference>
<dbReference type="Gene3D" id="1.10.357.10">
    <property type="entry name" value="Tetracycline Repressor, domain 2"/>
    <property type="match status" value="1"/>
</dbReference>
<dbReference type="RefSeq" id="WP_035837101.1">
    <property type="nucleotide sequence ID" value="NZ_JACHBQ010000001.1"/>
</dbReference>
<evidence type="ECO:0000313" key="4">
    <source>
        <dbReference type="EMBL" id="KGJ72840.1"/>
    </source>
</evidence>
<protein>
    <submittedName>
        <fullName evidence="5">AcrR family transcriptional regulator</fullName>
    </submittedName>
</protein>
<feature type="DNA-binding region" description="H-T-H motif" evidence="2">
    <location>
        <begin position="58"/>
        <end position="77"/>
    </location>
</feature>
<dbReference type="GO" id="GO:0003677">
    <property type="term" value="F:DNA binding"/>
    <property type="evidence" value="ECO:0007669"/>
    <property type="project" value="UniProtKB-UniRule"/>
</dbReference>
<accession>A0A099J429</accession>
<reference evidence="4 6" key="1">
    <citation type="submission" date="2014-08" db="EMBL/GenBank/DDBJ databases">
        <authorList>
            <person name="Sisinthy S."/>
        </authorList>
    </citation>
    <scope>NUCLEOTIDE SEQUENCE [LARGE SCALE GENOMIC DNA]</scope>
    <source>
        <strain evidence="4 6">RuG17</strain>
    </source>
</reference>
<evidence type="ECO:0000313" key="5">
    <source>
        <dbReference type="EMBL" id="MBB5641201.1"/>
    </source>
</evidence>
<evidence type="ECO:0000259" key="3">
    <source>
        <dbReference type="PROSITE" id="PS50977"/>
    </source>
</evidence>
<keyword evidence="6" id="KW-1185">Reference proteome</keyword>
<dbReference type="eggNOG" id="COG1309">
    <property type="taxonomic scope" value="Bacteria"/>
</dbReference>
<keyword evidence="1 2" id="KW-0238">DNA-binding</keyword>
<evidence type="ECO:0000313" key="7">
    <source>
        <dbReference type="Proteomes" id="UP000561726"/>
    </source>
</evidence>
<dbReference type="Proteomes" id="UP000029864">
    <property type="component" value="Unassembled WGS sequence"/>
</dbReference>
<dbReference type="InterPro" id="IPR050624">
    <property type="entry name" value="HTH-type_Tx_Regulator"/>
</dbReference>
<dbReference type="InterPro" id="IPR009057">
    <property type="entry name" value="Homeodomain-like_sf"/>
</dbReference>
<dbReference type="EMBL" id="JACHBQ010000001">
    <property type="protein sequence ID" value="MBB5641201.1"/>
    <property type="molecule type" value="Genomic_DNA"/>
</dbReference>
<comment type="caution">
    <text evidence="4">The sequence shown here is derived from an EMBL/GenBank/DDBJ whole genome shotgun (WGS) entry which is preliminary data.</text>
</comment>
<dbReference type="PROSITE" id="PS50977">
    <property type="entry name" value="HTH_TETR_2"/>
    <property type="match status" value="1"/>
</dbReference>
<dbReference type="STRING" id="1001240.GY21_12620"/>
<organism evidence="4 6">
    <name type="scientific">Cryobacterium roopkundense</name>
    <dbReference type="NCBI Taxonomy" id="1001240"/>
    <lineage>
        <taxon>Bacteria</taxon>
        <taxon>Bacillati</taxon>
        <taxon>Actinomycetota</taxon>
        <taxon>Actinomycetes</taxon>
        <taxon>Micrococcales</taxon>
        <taxon>Microbacteriaceae</taxon>
        <taxon>Cryobacterium</taxon>
    </lineage>
</organism>
<reference evidence="5 7" key="2">
    <citation type="submission" date="2020-08" db="EMBL/GenBank/DDBJ databases">
        <title>Sequencing the genomes of 1000 actinobacteria strains.</title>
        <authorList>
            <person name="Klenk H.-P."/>
        </authorList>
    </citation>
    <scope>NUCLEOTIDE SEQUENCE [LARGE SCALE GENOMIC DNA]</scope>
    <source>
        <strain evidence="5 7">DSM 21065</strain>
    </source>
</reference>
<evidence type="ECO:0000256" key="1">
    <source>
        <dbReference type="ARBA" id="ARBA00023125"/>
    </source>
</evidence>
<evidence type="ECO:0000313" key="6">
    <source>
        <dbReference type="Proteomes" id="UP000029864"/>
    </source>
</evidence>